<dbReference type="EMBL" id="KN880446">
    <property type="protein sequence ID" value="KIY72169.1"/>
    <property type="molecule type" value="Genomic_DNA"/>
</dbReference>
<dbReference type="InterPro" id="IPR044066">
    <property type="entry name" value="TRIAD_supradom"/>
</dbReference>
<dbReference type="InterPro" id="IPR002867">
    <property type="entry name" value="IBR_dom"/>
</dbReference>
<reference evidence="14 15" key="1">
    <citation type="journal article" date="2015" name="Fungal Genet. Biol.">
        <title>Evolution of novel wood decay mechanisms in Agaricales revealed by the genome sequences of Fistulina hepatica and Cylindrobasidium torrendii.</title>
        <authorList>
            <person name="Floudas D."/>
            <person name="Held B.W."/>
            <person name="Riley R."/>
            <person name="Nagy L.G."/>
            <person name="Koehler G."/>
            <person name="Ransdell A.S."/>
            <person name="Younus H."/>
            <person name="Chow J."/>
            <person name="Chiniquy J."/>
            <person name="Lipzen A."/>
            <person name="Tritt A."/>
            <person name="Sun H."/>
            <person name="Haridas S."/>
            <person name="LaButti K."/>
            <person name="Ohm R.A."/>
            <person name="Kues U."/>
            <person name="Blanchette R.A."/>
            <person name="Grigoriev I.V."/>
            <person name="Minto R.E."/>
            <person name="Hibbett D.S."/>
        </authorList>
    </citation>
    <scope>NUCLEOTIDE SEQUENCE [LARGE SCALE GENOMIC DNA]</scope>
    <source>
        <strain evidence="14 15">FP15055 ss-10</strain>
    </source>
</reference>
<organism evidence="14 15">
    <name type="scientific">Cylindrobasidium torrendii FP15055 ss-10</name>
    <dbReference type="NCBI Taxonomy" id="1314674"/>
    <lineage>
        <taxon>Eukaryota</taxon>
        <taxon>Fungi</taxon>
        <taxon>Dikarya</taxon>
        <taxon>Basidiomycota</taxon>
        <taxon>Agaricomycotina</taxon>
        <taxon>Agaricomycetes</taxon>
        <taxon>Agaricomycetidae</taxon>
        <taxon>Agaricales</taxon>
        <taxon>Marasmiineae</taxon>
        <taxon>Physalacriaceae</taxon>
        <taxon>Cylindrobasidium</taxon>
    </lineage>
</organism>
<feature type="compositionally biased region" description="Basic residues" evidence="11">
    <location>
        <begin position="1"/>
        <end position="10"/>
    </location>
</feature>
<dbReference type="Pfam" id="PF01485">
    <property type="entry name" value="IBR"/>
    <property type="match status" value="1"/>
</dbReference>
<evidence type="ECO:0000256" key="6">
    <source>
        <dbReference type="ARBA" id="ARBA00022771"/>
    </source>
</evidence>
<evidence type="ECO:0000256" key="9">
    <source>
        <dbReference type="PROSITE-ProRule" id="PRU00175"/>
    </source>
</evidence>
<dbReference type="EC" id="2.3.2.31" evidence="2"/>
<keyword evidence="15" id="KW-1185">Reference proteome</keyword>
<feature type="region of interest" description="Disordered" evidence="11">
    <location>
        <begin position="1"/>
        <end position="132"/>
    </location>
</feature>
<feature type="compositionally biased region" description="Basic and acidic residues" evidence="11">
    <location>
        <begin position="108"/>
        <end position="132"/>
    </location>
</feature>
<dbReference type="PANTHER" id="PTHR11685">
    <property type="entry name" value="RBR FAMILY RING FINGER AND IBR DOMAIN-CONTAINING"/>
    <property type="match status" value="1"/>
</dbReference>
<dbReference type="InterPro" id="IPR001841">
    <property type="entry name" value="Znf_RING"/>
</dbReference>
<proteinExistence type="predicted"/>
<evidence type="ECO:0000256" key="7">
    <source>
        <dbReference type="ARBA" id="ARBA00022786"/>
    </source>
</evidence>
<dbReference type="Proteomes" id="UP000054007">
    <property type="component" value="Unassembled WGS sequence"/>
</dbReference>
<keyword evidence="4" id="KW-0479">Metal-binding</keyword>
<keyword evidence="6 9" id="KW-0863">Zinc-finger</keyword>
<dbReference type="PROSITE" id="PS00518">
    <property type="entry name" value="ZF_RING_1"/>
    <property type="match status" value="1"/>
</dbReference>
<dbReference type="Gene3D" id="3.30.40.10">
    <property type="entry name" value="Zinc/RING finger domain, C3HC4 (zinc finger)"/>
    <property type="match status" value="1"/>
</dbReference>
<feature type="coiled-coil region" evidence="10">
    <location>
        <begin position="997"/>
        <end position="1079"/>
    </location>
</feature>
<evidence type="ECO:0000259" key="13">
    <source>
        <dbReference type="PROSITE" id="PS51873"/>
    </source>
</evidence>
<dbReference type="PROSITE" id="PS51873">
    <property type="entry name" value="TRIAD"/>
    <property type="match status" value="1"/>
</dbReference>
<evidence type="ECO:0000256" key="8">
    <source>
        <dbReference type="ARBA" id="ARBA00022833"/>
    </source>
</evidence>
<dbReference type="CDD" id="cd20335">
    <property type="entry name" value="BRcat_RBR"/>
    <property type="match status" value="1"/>
</dbReference>
<name>A0A0D7BPS4_9AGAR</name>
<evidence type="ECO:0000256" key="4">
    <source>
        <dbReference type="ARBA" id="ARBA00022723"/>
    </source>
</evidence>
<dbReference type="InterPro" id="IPR031127">
    <property type="entry name" value="E3_UB_ligase_RBR"/>
</dbReference>
<feature type="domain" description="RING-type" evidence="13">
    <location>
        <begin position="735"/>
        <end position="949"/>
    </location>
</feature>
<comment type="catalytic activity">
    <reaction evidence="1">
        <text>[E2 ubiquitin-conjugating enzyme]-S-ubiquitinyl-L-cysteine + [acceptor protein]-L-lysine = [E2 ubiquitin-conjugating enzyme]-L-cysteine + [acceptor protein]-N(6)-ubiquitinyl-L-lysine.</text>
        <dbReference type="EC" id="2.3.2.31"/>
    </reaction>
</comment>
<feature type="region of interest" description="Disordered" evidence="11">
    <location>
        <begin position="955"/>
        <end position="976"/>
    </location>
</feature>
<feature type="compositionally biased region" description="Pro residues" evidence="11">
    <location>
        <begin position="955"/>
        <end position="970"/>
    </location>
</feature>
<dbReference type="SUPFAM" id="SSF57850">
    <property type="entry name" value="RING/U-box"/>
    <property type="match status" value="3"/>
</dbReference>
<dbReference type="STRING" id="1314674.A0A0D7BPS4"/>
<keyword evidence="10" id="KW-0175">Coiled coil</keyword>
<evidence type="ECO:0000256" key="5">
    <source>
        <dbReference type="ARBA" id="ARBA00022737"/>
    </source>
</evidence>
<dbReference type="InterPro" id="IPR013087">
    <property type="entry name" value="Znf_C2H2_type"/>
</dbReference>
<evidence type="ECO:0000256" key="1">
    <source>
        <dbReference type="ARBA" id="ARBA00001798"/>
    </source>
</evidence>
<evidence type="ECO:0000259" key="12">
    <source>
        <dbReference type="PROSITE" id="PS50089"/>
    </source>
</evidence>
<evidence type="ECO:0000256" key="11">
    <source>
        <dbReference type="SAM" id="MobiDB-lite"/>
    </source>
</evidence>
<evidence type="ECO:0000256" key="3">
    <source>
        <dbReference type="ARBA" id="ARBA00022679"/>
    </source>
</evidence>
<dbReference type="AlphaFoldDB" id="A0A0D7BPS4"/>
<keyword evidence="7" id="KW-0833">Ubl conjugation pathway</keyword>
<dbReference type="PROSITE" id="PS50089">
    <property type="entry name" value="ZF_RING_2"/>
    <property type="match status" value="1"/>
</dbReference>
<protein>
    <recommendedName>
        <fullName evidence="2">RBR-type E3 ubiquitin transferase</fullName>
        <ecNumber evidence="2">2.3.2.31</ecNumber>
    </recommendedName>
</protein>
<dbReference type="PROSITE" id="PS00028">
    <property type="entry name" value="ZINC_FINGER_C2H2_1"/>
    <property type="match status" value="1"/>
</dbReference>
<evidence type="ECO:0000256" key="2">
    <source>
        <dbReference type="ARBA" id="ARBA00012251"/>
    </source>
</evidence>
<feature type="domain" description="RING-type" evidence="12">
    <location>
        <begin position="739"/>
        <end position="780"/>
    </location>
</feature>
<dbReference type="Gene3D" id="1.20.120.1750">
    <property type="match status" value="1"/>
</dbReference>
<dbReference type="GO" id="GO:0008270">
    <property type="term" value="F:zinc ion binding"/>
    <property type="evidence" value="ECO:0007669"/>
    <property type="project" value="UniProtKB-KW"/>
</dbReference>
<evidence type="ECO:0000256" key="10">
    <source>
        <dbReference type="SAM" id="Coils"/>
    </source>
</evidence>
<dbReference type="InterPro" id="IPR017907">
    <property type="entry name" value="Znf_RING_CS"/>
</dbReference>
<dbReference type="GO" id="GO:0016567">
    <property type="term" value="P:protein ubiquitination"/>
    <property type="evidence" value="ECO:0007669"/>
    <property type="project" value="InterPro"/>
</dbReference>
<dbReference type="Pfam" id="PF22191">
    <property type="entry name" value="IBR_1"/>
    <property type="match status" value="1"/>
</dbReference>
<evidence type="ECO:0000313" key="14">
    <source>
        <dbReference type="EMBL" id="KIY72169.1"/>
    </source>
</evidence>
<dbReference type="SMART" id="SM00647">
    <property type="entry name" value="IBR"/>
    <property type="match status" value="2"/>
</dbReference>
<evidence type="ECO:0000313" key="15">
    <source>
        <dbReference type="Proteomes" id="UP000054007"/>
    </source>
</evidence>
<feature type="compositionally biased region" description="Polar residues" evidence="11">
    <location>
        <begin position="11"/>
        <end position="36"/>
    </location>
</feature>
<sequence>MPPKRKHPKPKNTSLGNVGTTNDTNAEAPSSAPTLPSNSNRRGARSNRGSNRRGRGGAAPSVIHAVAPVPLTSQPEARVDGQQRVEALLAEVRAQGAPQPSERQTQQEQRKRRERRAEGRRVAAERQRHLQEAERQRLIQEEAERQRLIQEETERQRLLDEERRRAEQEKRQAAERRKAEQELRRLELARQRREATALAKRKAAEAVRERREAAAREARAREEELARARERHIMETQAAETLVSVVSGAIVSFSAGLEVRNIVTGFECCKIVVKNVPLDVNLAELVPIFIQHGLDPAHFHVVGQQCIRGRNEVTIVAHGDAAANILADHMDSIELRGQLLALELGVFNGIGGMGSHDPKTAAKLRITFFAPSARFVAEYADAQTAEAMFGKLNGRRVQNRIIRVTPGRVATTIVLNNLAPEYAQQIDEVEELAESQNIRALPGNFLDVDDDATRIIQECSHDLPSVTVEVVSRGENGAGLAIIVVSCQSWEDAAELNRTLLRSGKFTAPSELSGQRDRSKMRVELPDPCLYTIYVPSAQYRVQERLWHSLENSNSGTDRTTVRLNIKNLSHSERHQIQVAGSDKLAVGALKVRVERLAEGTTVPGWHPALAHPSAPLMASIAAAGACLRADTRKKTLKVYGTPAAIDAAIILVVAALDALNSAAQTVTVPPSAVHFFRSQAVPELQGIFGDDNVKFDPVKRSITVVAKGGENVSRAVQRLVDRSKNFVRQITDQDEKVCQICYDTPTAPRTFLCSHVYCTSCLRHLFTSAIDADSVPLLCMGDAAQCRAPFPLAVIREFLAPAAWNTLLEVAFHAHIDKRPQEFRPCGTPDCEQIYRLQEHAAKLSCPGCFSEICAACGEEAHSGMTCEDYRASNDKEEHERLTEAWLAGEQETKRCPRCSVLITRIAGCNHMQCRCGAHLCWRCLASFSGSTETYAHMRNAHGGIYDEDMEPIPPPAQPAHVPAAPPPNARQQEAQEVDDFDPFLGADYREQFLIQQEIEEENAAEEQEEHEYQAHIFGFGGAWERQAEELRRRWQEEERQAEQQRIREAEYRRHHREQEARIRRQLEEQRRQQLQRATYANTEPTVQRHFYPETKREGMFSSCTVM</sequence>
<feature type="compositionally biased region" description="Basic residues" evidence="11">
    <location>
        <begin position="42"/>
        <end position="55"/>
    </location>
</feature>
<gene>
    <name evidence="14" type="ORF">CYLTODRAFT_389049</name>
</gene>
<dbReference type="InterPro" id="IPR013083">
    <property type="entry name" value="Znf_RING/FYVE/PHD"/>
</dbReference>
<keyword evidence="5" id="KW-0677">Repeat</keyword>
<dbReference type="CDD" id="cd22585">
    <property type="entry name" value="Rcat_RBR_DEAH12-like"/>
    <property type="match status" value="1"/>
</dbReference>
<dbReference type="OrthoDB" id="1431934at2759"/>
<accession>A0A0D7BPS4</accession>
<dbReference type="GO" id="GO:0061630">
    <property type="term" value="F:ubiquitin protein ligase activity"/>
    <property type="evidence" value="ECO:0007669"/>
    <property type="project" value="UniProtKB-EC"/>
</dbReference>
<keyword evidence="3" id="KW-0808">Transferase</keyword>
<keyword evidence="8" id="KW-0862">Zinc</keyword>